<feature type="transmembrane region" description="Helical" evidence="2">
    <location>
        <begin position="228"/>
        <end position="248"/>
    </location>
</feature>
<evidence type="ECO:0000256" key="2">
    <source>
        <dbReference type="SAM" id="Phobius"/>
    </source>
</evidence>
<dbReference type="AlphaFoldDB" id="A0A0C2Y4E8"/>
<feature type="region of interest" description="Disordered" evidence="1">
    <location>
        <begin position="307"/>
        <end position="351"/>
    </location>
</feature>
<organism evidence="4 5">
    <name type="scientific">Hebeloma cylindrosporum</name>
    <dbReference type="NCBI Taxonomy" id="76867"/>
    <lineage>
        <taxon>Eukaryota</taxon>
        <taxon>Fungi</taxon>
        <taxon>Dikarya</taxon>
        <taxon>Basidiomycota</taxon>
        <taxon>Agaricomycotina</taxon>
        <taxon>Agaricomycetes</taxon>
        <taxon>Agaricomycetidae</taxon>
        <taxon>Agaricales</taxon>
        <taxon>Agaricineae</taxon>
        <taxon>Hymenogastraceae</taxon>
        <taxon>Hebeloma</taxon>
    </lineage>
</organism>
<keyword evidence="5" id="KW-1185">Reference proteome</keyword>
<dbReference type="InterPro" id="IPR045339">
    <property type="entry name" value="DUF6534"/>
</dbReference>
<feature type="transmembrane region" description="Helical" evidence="2">
    <location>
        <begin position="12"/>
        <end position="36"/>
    </location>
</feature>
<gene>
    <name evidence="4" type="ORF">M413DRAFT_323496</name>
</gene>
<evidence type="ECO:0000256" key="1">
    <source>
        <dbReference type="SAM" id="MobiDB-lite"/>
    </source>
</evidence>
<name>A0A0C2Y4E8_HEBCY</name>
<sequence length="351" mass="39041">MAVKVTLDNTLGAAFLGVSASCVLTGIAVLQTHLYYHTYPKDWMFQKVAVGVLMTLAGLHLIFSLHSVYHYLITNFGNMKAIQSVIWSFKLQVLINALMVLFVQGLYALRIWKLGRHISRIWPTFMGCIVAGGWSVGFILVVKSYQATSFENLDAMNGIVYATFTTATTIDVMIATTMCYYLNRSRSSFAGTNNKIIIVMRYVLISGFLTSACSLSALITFATLPHTMVFIGIDFLLPNLYFTSYLAMLNARKSLNGREASSGVTSTNGQSSGVDVSKVIHVRSGLVLRTDTGNILSVDDKMNPDGIPLSETRYTSNFSNKYDPERDAPSKHLGIAMHRTEERKYDRNERR</sequence>
<feature type="compositionally biased region" description="Basic and acidic residues" evidence="1">
    <location>
        <begin position="338"/>
        <end position="351"/>
    </location>
</feature>
<evidence type="ECO:0000259" key="3">
    <source>
        <dbReference type="Pfam" id="PF20152"/>
    </source>
</evidence>
<feature type="transmembrane region" description="Helical" evidence="2">
    <location>
        <begin position="161"/>
        <end position="182"/>
    </location>
</feature>
<dbReference type="HOGENOM" id="CLU_046025_5_3_1"/>
<keyword evidence="2" id="KW-1133">Transmembrane helix</keyword>
<feature type="transmembrane region" description="Helical" evidence="2">
    <location>
        <begin position="48"/>
        <end position="69"/>
    </location>
</feature>
<keyword evidence="2" id="KW-0472">Membrane</keyword>
<evidence type="ECO:0000313" key="5">
    <source>
        <dbReference type="Proteomes" id="UP000053424"/>
    </source>
</evidence>
<dbReference type="OrthoDB" id="3270417at2759"/>
<dbReference type="PANTHER" id="PTHR40465">
    <property type="entry name" value="CHROMOSOME 1, WHOLE GENOME SHOTGUN SEQUENCE"/>
    <property type="match status" value="1"/>
</dbReference>
<proteinExistence type="predicted"/>
<reference evidence="4 5" key="1">
    <citation type="submission" date="2014-04" db="EMBL/GenBank/DDBJ databases">
        <authorList>
            <consortium name="DOE Joint Genome Institute"/>
            <person name="Kuo A."/>
            <person name="Gay G."/>
            <person name="Dore J."/>
            <person name="Kohler A."/>
            <person name="Nagy L.G."/>
            <person name="Floudas D."/>
            <person name="Copeland A."/>
            <person name="Barry K.W."/>
            <person name="Cichocki N."/>
            <person name="Veneault-Fourrey C."/>
            <person name="LaButti K."/>
            <person name="Lindquist E.A."/>
            <person name="Lipzen A."/>
            <person name="Lundell T."/>
            <person name="Morin E."/>
            <person name="Murat C."/>
            <person name="Sun H."/>
            <person name="Tunlid A."/>
            <person name="Henrissat B."/>
            <person name="Grigoriev I.V."/>
            <person name="Hibbett D.S."/>
            <person name="Martin F."/>
            <person name="Nordberg H.P."/>
            <person name="Cantor M.N."/>
            <person name="Hua S.X."/>
        </authorList>
    </citation>
    <scope>NUCLEOTIDE SEQUENCE [LARGE SCALE GENOMIC DNA]</scope>
    <source>
        <strain evidence="5">h7</strain>
    </source>
</reference>
<protein>
    <recommendedName>
        <fullName evidence="3">DUF6534 domain-containing protein</fullName>
    </recommendedName>
</protein>
<evidence type="ECO:0000313" key="4">
    <source>
        <dbReference type="EMBL" id="KIM35942.1"/>
    </source>
</evidence>
<feature type="transmembrane region" description="Helical" evidence="2">
    <location>
        <begin position="202"/>
        <end position="222"/>
    </location>
</feature>
<dbReference type="Proteomes" id="UP000053424">
    <property type="component" value="Unassembled WGS sequence"/>
</dbReference>
<keyword evidence="2" id="KW-0812">Transmembrane</keyword>
<reference evidence="5" key="2">
    <citation type="submission" date="2015-01" db="EMBL/GenBank/DDBJ databases">
        <title>Evolutionary Origins and Diversification of the Mycorrhizal Mutualists.</title>
        <authorList>
            <consortium name="DOE Joint Genome Institute"/>
            <consortium name="Mycorrhizal Genomics Consortium"/>
            <person name="Kohler A."/>
            <person name="Kuo A."/>
            <person name="Nagy L.G."/>
            <person name="Floudas D."/>
            <person name="Copeland A."/>
            <person name="Barry K.W."/>
            <person name="Cichocki N."/>
            <person name="Veneault-Fourrey C."/>
            <person name="LaButti K."/>
            <person name="Lindquist E.A."/>
            <person name="Lipzen A."/>
            <person name="Lundell T."/>
            <person name="Morin E."/>
            <person name="Murat C."/>
            <person name="Riley R."/>
            <person name="Ohm R."/>
            <person name="Sun H."/>
            <person name="Tunlid A."/>
            <person name="Henrissat B."/>
            <person name="Grigoriev I.V."/>
            <person name="Hibbett D.S."/>
            <person name="Martin F."/>
        </authorList>
    </citation>
    <scope>NUCLEOTIDE SEQUENCE [LARGE SCALE GENOMIC DNA]</scope>
    <source>
        <strain evidence="5">h7</strain>
    </source>
</reference>
<accession>A0A0C2Y4E8</accession>
<feature type="transmembrane region" description="Helical" evidence="2">
    <location>
        <begin position="121"/>
        <end position="141"/>
    </location>
</feature>
<dbReference type="PANTHER" id="PTHR40465:SF1">
    <property type="entry name" value="DUF6534 DOMAIN-CONTAINING PROTEIN"/>
    <property type="match status" value="1"/>
</dbReference>
<dbReference type="STRING" id="686832.A0A0C2Y4E8"/>
<dbReference type="Pfam" id="PF20152">
    <property type="entry name" value="DUF6534"/>
    <property type="match status" value="1"/>
</dbReference>
<dbReference type="EMBL" id="KN831811">
    <property type="protein sequence ID" value="KIM35942.1"/>
    <property type="molecule type" value="Genomic_DNA"/>
</dbReference>
<feature type="transmembrane region" description="Helical" evidence="2">
    <location>
        <begin position="89"/>
        <end position="109"/>
    </location>
</feature>
<feature type="domain" description="DUF6534" evidence="3">
    <location>
        <begin position="168"/>
        <end position="254"/>
    </location>
</feature>
<dbReference type="PROSITE" id="PS51257">
    <property type="entry name" value="PROKAR_LIPOPROTEIN"/>
    <property type="match status" value="1"/>
</dbReference>